<feature type="transmembrane region" description="Helical" evidence="1">
    <location>
        <begin position="52"/>
        <end position="72"/>
    </location>
</feature>
<feature type="transmembrane region" description="Helical" evidence="1">
    <location>
        <begin position="84"/>
        <end position="105"/>
    </location>
</feature>
<accession>A0ABZ2XWR1</accession>
<sequence>MTLGRALRSPSSENLTLLRIVLAVAVIVSHAWPLALGAGTGEPLEYLTGRSLGGWAVGVFFFLSGLLITGSAERNDVARFWQARVCRIFPGLAVALIVTASLALASGASTNLQQLTEWYLRAITLVSIEHRIAGAFALNPYPEVVNGPLWSLFHEVVAYALCAAFVLAGGTRRTTLVIALVVVTTALAWGHDVLPGRLATFAPLFAAFCWGMAAYVFRDRIRVNLFLALAGMTLALVLPWTIVTGVVAGGLVIFALRCPIFPPMKDVSYGLYIYGWPVAQTVVALLPGLSPEALAIISVFATYPLAWISWTYAESPGLTWRRVEV</sequence>
<dbReference type="InterPro" id="IPR002656">
    <property type="entry name" value="Acyl_transf_3_dom"/>
</dbReference>
<keyword evidence="3" id="KW-0012">Acyltransferase</keyword>
<keyword evidence="1" id="KW-0472">Membrane</keyword>
<feature type="transmembrane region" description="Helical" evidence="1">
    <location>
        <begin position="175"/>
        <end position="191"/>
    </location>
</feature>
<feature type="transmembrane region" description="Helical" evidence="1">
    <location>
        <begin position="149"/>
        <end position="168"/>
    </location>
</feature>
<keyword evidence="3" id="KW-0808">Transferase</keyword>
<evidence type="ECO:0000313" key="3">
    <source>
        <dbReference type="EMBL" id="WZK89747.1"/>
    </source>
</evidence>
<dbReference type="Proteomes" id="UP001623232">
    <property type="component" value="Chromosome"/>
</dbReference>
<evidence type="ECO:0000259" key="2">
    <source>
        <dbReference type="Pfam" id="PF01757"/>
    </source>
</evidence>
<dbReference type="EC" id="2.3.-.-" evidence="3"/>
<proteinExistence type="predicted"/>
<name>A0ABZ2XWR1_9RHOB</name>
<feature type="transmembrane region" description="Helical" evidence="1">
    <location>
        <begin position="269"/>
        <end position="286"/>
    </location>
</feature>
<evidence type="ECO:0000256" key="1">
    <source>
        <dbReference type="SAM" id="Phobius"/>
    </source>
</evidence>
<organism evidence="3 4">
    <name type="scientific">Aliisedimentitalea scapharcae</name>
    <dbReference type="NCBI Taxonomy" id="1524259"/>
    <lineage>
        <taxon>Bacteria</taxon>
        <taxon>Pseudomonadati</taxon>
        <taxon>Pseudomonadota</taxon>
        <taxon>Alphaproteobacteria</taxon>
        <taxon>Rhodobacterales</taxon>
        <taxon>Roseobacteraceae</taxon>
        <taxon>Aliisedimentitalea</taxon>
    </lineage>
</organism>
<dbReference type="GO" id="GO:0016746">
    <property type="term" value="F:acyltransferase activity"/>
    <property type="evidence" value="ECO:0007669"/>
    <property type="project" value="UniProtKB-KW"/>
</dbReference>
<dbReference type="PANTHER" id="PTHR23028:SF53">
    <property type="entry name" value="ACYL_TRANSF_3 DOMAIN-CONTAINING PROTEIN"/>
    <property type="match status" value="1"/>
</dbReference>
<feature type="transmembrane region" description="Helical" evidence="1">
    <location>
        <begin position="197"/>
        <end position="217"/>
    </location>
</feature>
<feature type="transmembrane region" description="Helical" evidence="1">
    <location>
        <begin position="224"/>
        <end position="257"/>
    </location>
</feature>
<gene>
    <name evidence="3" type="ORF">QEZ52_04145</name>
</gene>
<keyword evidence="1" id="KW-1133">Transmembrane helix</keyword>
<feature type="transmembrane region" description="Helical" evidence="1">
    <location>
        <begin position="12"/>
        <end position="32"/>
    </location>
</feature>
<feature type="domain" description="Acyltransferase 3" evidence="2">
    <location>
        <begin position="14"/>
        <end position="307"/>
    </location>
</feature>
<dbReference type="InterPro" id="IPR050879">
    <property type="entry name" value="Acyltransferase_3"/>
</dbReference>
<protein>
    <submittedName>
        <fullName evidence="3">Acyltransferase</fullName>
        <ecNumber evidence="3">2.3.-.-</ecNumber>
    </submittedName>
</protein>
<evidence type="ECO:0000313" key="4">
    <source>
        <dbReference type="Proteomes" id="UP001623232"/>
    </source>
</evidence>
<dbReference type="PANTHER" id="PTHR23028">
    <property type="entry name" value="ACETYLTRANSFERASE"/>
    <property type="match status" value="1"/>
</dbReference>
<feature type="transmembrane region" description="Helical" evidence="1">
    <location>
        <begin position="293"/>
        <end position="313"/>
    </location>
</feature>
<dbReference type="RefSeq" id="WP_406648187.1">
    <property type="nucleotide sequence ID" value="NZ_CP123584.1"/>
</dbReference>
<keyword evidence="4" id="KW-1185">Reference proteome</keyword>
<keyword evidence="1" id="KW-0812">Transmembrane</keyword>
<dbReference type="EMBL" id="CP123584">
    <property type="protein sequence ID" value="WZK89747.1"/>
    <property type="molecule type" value="Genomic_DNA"/>
</dbReference>
<reference evidence="3 4" key="1">
    <citation type="submission" date="2023-04" db="EMBL/GenBank/DDBJ databases">
        <title>Complete genome sequence of Alisedimentitalea scapharcae.</title>
        <authorList>
            <person name="Rong J.-C."/>
            <person name="Yi M.-L."/>
            <person name="Zhao Q."/>
        </authorList>
    </citation>
    <scope>NUCLEOTIDE SEQUENCE [LARGE SCALE GENOMIC DNA]</scope>
    <source>
        <strain evidence="3 4">KCTC 42119</strain>
    </source>
</reference>
<dbReference type="Pfam" id="PF01757">
    <property type="entry name" value="Acyl_transf_3"/>
    <property type="match status" value="1"/>
</dbReference>